<organism evidence="1 2">
    <name type="scientific">Spartinivicinus poritis</name>
    <dbReference type="NCBI Taxonomy" id="2994640"/>
    <lineage>
        <taxon>Bacteria</taxon>
        <taxon>Pseudomonadati</taxon>
        <taxon>Pseudomonadota</taxon>
        <taxon>Gammaproteobacteria</taxon>
        <taxon>Oceanospirillales</taxon>
        <taxon>Zooshikellaceae</taxon>
        <taxon>Spartinivicinus</taxon>
    </lineage>
</organism>
<dbReference type="EMBL" id="JAPMOU010000003">
    <property type="protein sequence ID" value="MDE1461061.1"/>
    <property type="molecule type" value="Genomic_DNA"/>
</dbReference>
<dbReference type="Pfam" id="PF09837">
    <property type="entry name" value="DUF2064"/>
    <property type="match status" value="1"/>
</dbReference>
<comment type="caution">
    <text evidence="1">The sequence shown here is derived from an EMBL/GenBank/DDBJ whole genome shotgun (WGS) entry which is preliminary data.</text>
</comment>
<name>A0ABT5U3X1_9GAMM</name>
<dbReference type="Gene3D" id="3.90.550.10">
    <property type="entry name" value="Spore Coat Polysaccharide Biosynthesis Protein SpsA, Chain A"/>
    <property type="match status" value="1"/>
</dbReference>
<dbReference type="Proteomes" id="UP001528823">
    <property type="component" value="Unassembled WGS sequence"/>
</dbReference>
<dbReference type="RefSeq" id="WP_274687431.1">
    <property type="nucleotide sequence ID" value="NZ_JAPMOU010000003.1"/>
</dbReference>
<evidence type="ECO:0000313" key="1">
    <source>
        <dbReference type="EMBL" id="MDE1461061.1"/>
    </source>
</evidence>
<keyword evidence="2" id="KW-1185">Reference proteome</keyword>
<accession>A0ABT5U3X1</accession>
<dbReference type="NCBIfam" id="TIGR04282">
    <property type="entry name" value="glyco_like_cofC"/>
    <property type="match status" value="1"/>
</dbReference>
<dbReference type="InterPro" id="IPR018641">
    <property type="entry name" value="Trfase_1_rSAM/seldom-assoc"/>
</dbReference>
<proteinExistence type="predicted"/>
<dbReference type="SUPFAM" id="SSF53448">
    <property type="entry name" value="Nucleotide-diphospho-sugar transferases"/>
    <property type="match status" value="1"/>
</dbReference>
<reference evidence="1 2" key="1">
    <citation type="submission" date="2022-11" db="EMBL/GenBank/DDBJ databases">
        <title>Spartinivicinus poritis sp. nov., isolated from scleractinian coral Porites lutea.</title>
        <authorList>
            <person name="Zhang G."/>
            <person name="Cai L."/>
            <person name="Wei Q."/>
        </authorList>
    </citation>
    <scope>NUCLEOTIDE SEQUENCE [LARGE SCALE GENOMIC DNA]</scope>
    <source>
        <strain evidence="1 2">A2-2</strain>
    </source>
</reference>
<dbReference type="PANTHER" id="PTHR36529">
    <property type="entry name" value="SLL1095 PROTEIN"/>
    <property type="match status" value="1"/>
</dbReference>
<evidence type="ECO:0000313" key="2">
    <source>
        <dbReference type="Proteomes" id="UP001528823"/>
    </source>
</evidence>
<sequence>MIKPVIILMAKPPIEAKVKTRLTPYYSAGQAANIYKELLLYTAKWINELPKHYLRVLALAEQLDHDFFNDSAFNHWERYLQQGKDLGERMANVAQHYIRQNQPVILVGGDCPVLNASLCKQVLKSLFNNAESSDCYEYDSNQVAIVPAEDGGYVLIAMRQFLPYLFEGIQWGTEQVLQQTIRQLQSKNAPYALFPTLWDVDRPEDYRRWCNH</sequence>
<gene>
    <name evidence="1" type="ORF">ORQ98_03670</name>
</gene>
<protein>
    <submittedName>
        <fullName evidence="1">TIGR04282 family arsenosugar biosynthesis glycosyltransferase</fullName>
    </submittedName>
</protein>
<dbReference type="InterPro" id="IPR029044">
    <property type="entry name" value="Nucleotide-diphossugar_trans"/>
</dbReference>
<dbReference type="PANTHER" id="PTHR36529:SF1">
    <property type="entry name" value="GLYCOSYLTRANSFERASE"/>
    <property type="match status" value="1"/>
</dbReference>